<comment type="caution">
    <text evidence="2">The sequence shown here is derived from an EMBL/GenBank/DDBJ whole genome shotgun (WGS) entry which is preliminary data.</text>
</comment>
<accession>A0A940X6R1</accession>
<dbReference type="PANTHER" id="PTHR36966">
    <property type="entry name" value="REP-ASSOCIATED TYROSINE TRANSPOSASE"/>
    <property type="match status" value="1"/>
</dbReference>
<dbReference type="InterPro" id="IPR036515">
    <property type="entry name" value="Transposase_17_sf"/>
</dbReference>
<dbReference type="Pfam" id="PF01797">
    <property type="entry name" value="Y1_Tnp"/>
    <property type="match status" value="1"/>
</dbReference>
<dbReference type="GO" id="GO:0043565">
    <property type="term" value="F:sequence-specific DNA binding"/>
    <property type="evidence" value="ECO:0007669"/>
    <property type="project" value="TreeGrafter"/>
</dbReference>
<dbReference type="RefSeq" id="WP_210537037.1">
    <property type="nucleotide sequence ID" value="NZ_JAGKTC010000003.1"/>
</dbReference>
<dbReference type="GO" id="GO:0004803">
    <property type="term" value="F:transposase activity"/>
    <property type="evidence" value="ECO:0007669"/>
    <property type="project" value="InterPro"/>
</dbReference>
<dbReference type="SUPFAM" id="SSF143422">
    <property type="entry name" value="Transposase IS200-like"/>
    <property type="match status" value="1"/>
</dbReference>
<protein>
    <submittedName>
        <fullName evidence="2">Transposase</fullName>
    </submittedName>
</protein>
<dbReference type="NCBIfam" id="NF047646">
    <property type="entry name" value="REP_Tyr_transpos"/>
    <property type="match status" value="1"/>
</dbReference>
<reference evidence="2" key="1">
    <citation type="journal article" date="2016" name="Int. J. Syst. Evol. Microbiol.">
        <title>Pseudoxanthomonas helianthi sp. nov., isolated from roots of Jerusalem artichoke (Helianthus tuberosus).</title>
        <authorList>
            <person name="Kittiwongwattana C."/>
            <person name="Thawai C."/>
        </authorList>
    </citation>
    <scope>NUCLEOTIDE SEQUENCE</scope>
    <source>
        <strain evidence="2">110414</strain>
    </source>
</reference>
<evidence type="ECO:0000259" key="1">
    <source>
        <dbReference type="SMART" id="SM01321"/>
    </source>
</evidence>
<dbReference type="AlphaFoldDB" id="A0A940X6R1"/>
<evidence type="ECO:0000313" key="3">
    <source>
        <dbReference type="Proteomes" id="UP000673447"/>
    </source>
</evidence>
<gene>
    <name evidence="2" type="ORF">J5837_12125</name>
</gene>
<evidence type="ECO:0000313" key="2">
    <source>
        <dbReference type="EMBL" id="MBP3985153.1"/>
    </source>
</evidence>
<sequence length="155" mass="17622">MPSPRLLIGRHSQPLAWYAITAVSHGRESFFSNPAIAEVVRGEIEALEAEGFIRSEAWALMPDHLHWLFQLLDGPIGTAMQRFKSRSARAIRLLTGGAGPLWQRGYYEHRLRSDEDLIAQARYIIANPVRAGMVKRIEDHPYWWARSITCSADLL</sequence>
<dbReference type="PANTHER" id="PTHR36966:SF1">
    <property type="entry name" value="REP-ASSOCIATED TYROSINE TRANSPOSASE"/>
    <property type="match status" value="1"/>
</dbReference>
<dbReference type="SMART" id="SM01321">
    <property type="entry name" value="Y1_Tnp"/>
    <property type="match status" value="1"/>
</dbReference>
<dbReference type="GO" id="GO:0006313">
    <property type="term" value="P:DNA transposition"/>
    <property type="evidence" value="ECO:0007669"/>
    <property type="project" value="InterPro"/>
</dbReference>
<keyword evidence="3" id="KW-1185">Reference proteome</keyword>
<dbReference type="Proteomes" id="UP000673447">
    <property type="component" value="Unassembled WGS sequence"/>
</dbReference>
<dbReference type="EMBL" id="JAGKTC010000003">
    <property type="protein sequence ID" value="MBP3985153.1"/>
    <property type="molecule type" value="Genomic_DNA"/>
</dbReference>
<proteinExistence type="predicted"/>
<feature type="domain" description="Transposase IS200-like" evidence="1">
    <location>
        <begin position="13"/>
        <end position="127"/>
    </location>
</feature>
<dbReference type="Gene3D" id="3.30.70.1290">
    <property type="entry name" value="Transposase IS200-like"/>
    <property type="match status" value="1"/>
</dbReference>
<dbReference type="InterPro" id="IPR052715">
    <property type="entry name" value="RAYT_transposase"/>
</dbReference>
<name>A0A940X6R1_9GAMM</name>
<organism evidence="2 3">
    <name type="scientific">Pseudoxanthomonas helianthi</name>
    <dbReference type="NCBI Taxonomy" id="1453541"/>
    <lineage>
        <taxon>Bacteria</taxon>
        <taxon>Pseudomonadati</taxon>
        <taxon>Pseudomonadota</taxon>
        <taxon>Gammaproteobacteria</taxon>
        <taxon>Lysobacterales</taxon>
        <taxon>Lysobacteraceae</taxon>
        <taxon>Pseudoxanthomonas</taxon>
    </lineage>
</organism>
<reference evidence="2" key="2">
    <citation type="submission" date="2021-03" db="EMBL/GenBank/DDBJ databases">
        <authorList>
            <person name="Cao W."/>
        </authorList>
    </citation>
    <scope>NUCLEOTIDE SEQUENCE</scope>
    <source>
        <strain evidence="2">110414</strain>
    </source>
</reference>
<dbReference type="InterPro" id="IPR002686">
    <property type="entry name" value="Transposase_17"/>
</dbReference>